<evidence type="ECO:0000256" key="2">
    <source>
        <dbReference type="ARBA" id="ARBA00022729"/>
    </source>
</evidence>
<proteinExistence type="inferred from homology"/>
<dbReference type="InterPro" id="IPR006969">
    <property type="entry name" value="Stig-like"/>
</dbReference>
<protein>
    <recommendedName>
        <fullName evidence="7">Stigma-specific Stig1 family protein</fullName>
    </recommendedName>
</protein>
<dbReference type="PANTHER" id="PTHR33227:SF48">
    <property type="entry name" value="STIGMA-SPECIFIC STIG1-LIKE PROTEIN 4"/>
    <property type="match status" value="1"/>
</dbReference>
<dbReference type="Pfam" id="PF04885">
    <property type="entry name" value="Stig1"/>
    <property type="match status" value="1"/>
</dbReference>
<evidence type="ECO:0000256" key="3">
    <source>
        <dbReference type="SAM" id="MobiDB-lite"/>
    </source>
</evidence>
<feature type="region of interest" description="Disordered" evidence="3">
    <location>
        <begin position="146"/>
        <end position="172"/>
    </location>
</feature>
<feature type="signal peptide" evidence="4">
    <location>
        <begin position="1"/>
        <end position="20"/>
    </location>
</feature>
<organism evidence="5 6">
    <name type="scientific">Canavalia gladiata</name>
    <name type="common">Sword bean</name>
    <name type="synonym">Dolichos gladiatus</name>
    <dbReference type="NCBI Taxonomy" id="3824"/>
    <lineage>
        <taxon>Eukaryota</taxon>
        <taxon>Viridiplantae</taxon>
        <taxon>Streptophyta</taxon>
        <taxon>Embryophyta</taxon>
        <taxon>Tracheophyta</taxon>
        <taxon>Spermatophyta</taxon>
        <taxon>Magnoliopsida</taxon>
        <taxon>eudicotyledons</taxon>
        <taxon>Gunneridae</taxon>
        <taxon>Pentapetalae</taxon>
        <taxon>rosids</taxon>
        <taxon>fabids</taxon>
        <taxon>Fabales</taxon>
        <taxon>Fabaceae</taxon>
        <taxon>Papilionoideae</taxon>
        <taxon>50 kb inversion clade</taxon>
        <taxon>NPAAA clade</taxon>
        <taxon>indigoferoid/millettioid clade</taxon>
        <taxon>Phaseoleae</taxon>
        <taxon>Canavalia</taxon>
    </lineage>
</organism>
<keyword evidence="2 4" id="KW-0732">Signal</keyword>
<name>A0AAN9PML0_CANGL</name>
<evidence type="ECO:0008006" key="7">
    <source>
        <dbReference type="Google" id="ProtNLM"/>
    </source>
</evidence>
<comment type="similarity">
    <text evidence="1">Belongs to the STIG1 family.</text>
</comment>
<evidence type="ECO:0000256" key="1">
    <source>
        <dbReference type="ARBA" id="ARBA00006010"/>
    </source>
</evidence>
<evidence type="ECO:0000313" key="6">
    <source>
        <dbReference type="Proteomes" id="UP001367508"/>
    </source>
</evidence>
<accession>A0AAN9PML0</accession>
<evidence type="ECO:0000313" key="5">
    <source>
        <dbReference type="EMBL" id="KAK7305150.1"/>
    </source>
</evidence>
<keyword evidence="6" id="KW-1185">Reference proteome</keyword>
<reference evidence="5 6" key="1">
    <citation type="submission" date="2024-01" db="EMBL/GenBank/DDBJ databases">
        <title>The genomes of 5 underutilized Papilionoideae crops provide insights into root nodulation and disease resistanc.</title>
        <authorList>
            <person name="Jiang F."/>
        </authorList>
    </citation>
    <scope>NUCLEOTIDE SEQUENCE [LARGE SCALE GENOMIC DNA]</scope>
    <source>
        <strain evidence="5">LVBAO_FW01</strain>
        <tissue evidence="5">Leaves</tissue>
    </source>
</reference>
<feature type="chain" id="PRO_5042998381" description="Stigma-specific Stig1 family protein" evidence="4">
    <location>
        <begin position="21"/>
        <end position="172"/>
    </location>
</feature>
<comment type="caution">
    <text evidence="5">The sequence shown here is derived from an EMBL/GenBank/DDBJ whole genome shotgun (WGS) entry which is preliminary data.</text>
</comment>
<dbReference type="AlphaFoldDB" id="A0AAN9PML0"/>
<gene>
    <name evidence="5" type="ORF">VNO77_43050</name>
</gene>
<dbReference type="PANTHER" id="PTHR33227">
    <property type="entry name" value="STIGMA-SPECIFIC STIG1-LIKE PROTEIN 3"/>
    <property type="match status" value="1"/>
</dbReference>
<dbReference type="EMBL" id="JAYMYQ010000011">
    <property type="protein sequence ID" value="KAK7305150.1"/>
    <property type="molecule type" value="Genomic_DNA"/>
</dbReference>
<evidence type="ECO:0000256" key="4">
    <source>
        <dbReference type="SAM" id="SignalP"/>
    </source>
</evidence>
<dbReference type="Proteomes" id="UP001367508">
    <property type="component" value="Unassembled WGS sequence"/>
</dbReference>
<sequence length="172" mass="19228">MNAMLIQILVLVILIVNVLVLTPIEGNLEPNTLHQNVSSVSSPWLKKNMIHRDSGCRGRAWVCNQGGFRSRIRCCRNRCVNVTSDNNNCGLCRIRCPFNWRCCGGLCRNINLSIFNCGRCGHRCPFGVLCLFGMCGYSDGPPSPFLHESPKNQSTTPPDSHQPHQIAKDKFN</sequence>